<dbReference type="OrthoDB" id="1431934at2759"/>
<feature type="domain" description="RING-type" evidence="7">
    <location>
        <begin position="1"/>
        <end position="80"/>
    </location>
</feature>
<dbReference type="SUPFAM" id="SSF57850">
    <property type="entry name" value="RING/U-box"/>
    <property type="match status" value="1"/>
</dbReference>
<dbReference type="Proteomes" id="UP000014760">
    <property type="component" value="Unassembled WGS sequence"/>
</dbReference>
<keyword evidence="4" id="KW-0863">Zinc-finger</keyword>
<evidence type="ECO:0000256" key="1">
    <source>
        <dbReference type="ARBA" id="ARBA00022679"/>
    </source>
</evidence>
<dbReference type="EMBL" id="AMQN01007243">
    <property type="status" value="NOT_ANNOTATED_CDS"/>
    <property type="molecule type" value="Genomic_DNA"/>
</dbReference>
<keyword evidence="6" id="KW-0862">Zinc</keyword>
<dbReference type="EnsemblMetazoa" id="CapteT79139">
    <property type="protein sequence ID" value="CapteP79139"/>
    <property type="gene ID" value="CapteG79139"/>
</dbReference>
<keyword evidence="1" id="KW-0808">Transferase</keyword>
<evidence type="ECO:0000259" key="7">
    <source>
        <dbReference type="PROSITE" id="PS51873"/>
    </source>
</evidence>
<protein>
    <recommendedName>
        <fullName evidence="7">RING-type domain-containing protein</fullName>
    </recommendedName>
</protein>
<dbReference type="GO" id="GO:0016567">
    <property type="term" value="P:protein ubiquitination"/>
    <property type="evidence" value="ECO:0007669"/>
    <property type="project" value="InterPro"/>
</dbReference>
<dbReference type="InterPro" id="IPR031127">
    <property type="entry name" value="E3_UB_ligase_RBR"/>
</dbReference>
<keyword evidence="3" id="KW-0677">Repeat</keyword>
<name>R7UL67_CAPTE</name>
<reference evidence="8 10" key="2">
    <citation type="journal article" date="2013" name="Nature">
        <title>Insights into bilaterian evolution from three spiralian genomes.</title>
        <authorList>
            <person name="Simakov O."/>
            <person name="Marletaz F."/>
            <person name="Cho S.J."/>
            <person name="Edsinger-Gonzales E."/>
            <person name="Havlak P."/>
            <person name="Hellsten U."/>
            <person name="Kuo D.H."/>
            <person name="Larsson T."/>
            <person name="Lv J."/>
            <person name="Arendt D."/>
            <person name="Savage R."/>
            <person name="Osoegawa K."/>
            <person name="de Jong P."/>
            <person name="Grimwood J."/>
            <person name="Chapman J.A."/>
            <person name="Shapiro H."/>
            <person name="Aerts A."/>
            <person name="Otillar R.P."/>
            <person name="Terry A.Y."/>
            <person name="Boore J.L."/>
            <person name="Grigoriev I.V."/>
            <person name="Lindberg D.R."/>
            <person name="Seaver E.C."/>
            <person name="Weisblat D.A."/>
            <person name="Putnam N.H."/>
            <person name="Rokhsar D.S."/>
        </authorList>
    </citation>
    <scope>NUCLEOTIDE SEQUENCE</scope>
    <source>
        <strain evidence="8 10">I ESC-2004</strain>
    </source>
</reference>
<sequence length="80" mass="9333">MQCPLCFRLYCSLCFDAYHGWWSCESARKSSKMTTKINAWMSEDKDGRKKCPKCRIVIEKNGGCNRMICSVCSRIFCWVC</sequence>
<feature type="non-terminal residue" evidence="8">
    <location>
        <position position="80"/>
    </location>
</feature>
<evidence type="ECO:0000313" key="8">
    <source>
        <dbReference type="EMBL" id="ELU06970.1"/>
    </source>
</evidence>
<evidence type="ECO:0000256" key="2">
    <source>
        <dbReference type="ARBA" id="ARBA00022723"/>
    </source>
</evidence>
<dbReference type="Pfam" id="PF22191">
    <property type="entry name" value="IBR_1"/>
    <property type="match status" value="1"/>
</dbReference>
<reference evidence="10" key="1">
    <citation type="submission" date="2012-12" db="EMBL/GenBank/DDBJ databases">
        <authorList>
            <person name="Hellsten U."/>
            <person name="Grimwood J."/>
            <person name="Chapman J.A."/>
            <person name="Shapiro H."/>
            <person name="Aerts A."/>
            <person name="Otillar R.P."/>
            <person name="Terry A.Y."/>
            <person name="Boore J.L."/>
            <person name="Simakov O."/>
            <person name="Marletaz F."/>
            <person name="Cho S.-J."/>
            <person name="Edsinger-Gonzales E."/>
            <person name="Havlak P."/>
            <person name="Kuo D.-H."/>
            <person name="Larsson T."/>
            <person name="Lv J."/>
            <person name="Arendt D."/>
            <person name="Savage R."/>
            <person name="Osoegawa K."/>
            <person name="de Jong P."/>
            <person name="Lindberg D.R."/>
            <person name="Seaver E.C."/>
            <person name="Weisblat D.A."/>
            <person name="Putnam N.H."/>
            <person name="Grigoriev I.V."/>
            <person name="Rokhsar D.S."/>
        </authorList>
    </citation>
    <scope>NUCLEOTIDE SEQUENCE</scope>
    <source>
        <strain evidence="10">I ESC-2004</strain>
    </source>
</reference>
<dbReference type="PROSITE" id="PS51873">
    <property type="entry name" value="TRIAD"/>
    <property type="match status" value="1"/>
</dbReference>
<dbReference type="GO" id="GO:0004842">
    <property type="term" value="F:ubiquitin-protein transferase activity"/>
    <property type="evidence" value="ECO:0007669"/>
    <property type="project" value="InterPro"/>
</dbReference>
<dbReference type="AlphaFoldDB" id="R7UL67"/>
<organism evidence="8">
    <name type="scientific">Capitella teleta</name>
    <name type="common">Polychaete worm</name>
    <dbReference type="NCBI Taxonomy" id="283909"/>
    <lineage>
        <taxon>Eukaryota</taxon>
        <taxon>Metazoa</taxon>
        <taxon>Spiralia</taxon>
        <taxon>Lophotrochozoa</taxon>
        <taxon>Annelida</taxon>
        <taxon>Polychaeta</taxon>
        <taxon>Sedentaria</taxon>
        <taxon>Scolecida</taxon>
        <taxon>Capitellidae</taxon>
        <taxon>Capitella</taxon>
    </lineage>
</organism>
<evidence type="ECO:0000256" key="3">
    <source>
        <dbReference type="ARBA" id="ARBA00022737"/>
    </source>
</evidence>
<keyword evidence="5" id="KW-0833">Ubl conjugation pathway</keyword>
<dbReference type="InterPro" id="IPR044066">
    <property type="entry name" value="TRIAD_supradom"/>
</dbReference>
<dbReference type="HOGENOM" id="CLU_2596884_0_0_1"/>
<dbReference type="GO" id="GO:0008270">
    <property type="term" value="F:zinc ion binding"/>
    <property type="evidence" value="ECO:0007669"/>
    <property type="project" value="UniProtKB-KW"/>
</dbReference>
<dbReference type="EMBL" id="KB300259">
    <property type="protein sequence ID" value="ELU06970.1"/>
    <property type="molecule type" value="Genomic_DNA"/>
</dbReference>
<dbReference type="PANTHER" id="PTHR11685">
    <property type="entry name" value="RBR FAMILY RING FINGER AND IBR DOMAIN-CONTAINING"/>
    <property type="match status" value="1"/>
</dbReference>
<gene>
    <name evidence="8" type="ORF">CAPTEDRAFT_79139</name>
</gene>
<evidence type="ECO:0000313" key="10">
    <source>
        <dbReference type="Proteomes" id="UP000014760"/>
    </source>
</evidence>
<evidence type="ECO:0000256" key="6">
    <source>
        <dbReference type="ARBA" id="ARBA00022833"/>
    </source>
</evidence>
<dbReference type="Gene3D" id="1.20.120.1750">
    <property type="match status" value="1"/>
</dbReference>
<dbReference type="STRING" id="283909.R7UL67"/>
<evidence type="ECO:0000256" key="5">
    <source>
        <dbReference type="ARBA" id="ARBA00022786"/>
    </source>
</evidence>
<accession>R7UL67</accession>
<evidence type="ECO:0000256" key="4">
    <source>
        <dbReference type="ARBA" id="ARBA00022771"/>
    </source>
</evidence>
<proteinExistence type="predicted"/>
<keyword evidence="2" id="KW-0479">Metal-binding</keyword>
<reference evidence="9" key="3">
    <citation type="submission" date="2015-06" db="UniProtKB">
        <authorList>
            <consortium name="EnsemblMetazoa"/>
        </authorList>
    </citation>
    <scope>IDENTIFICATION</scope>
</reference>
<evidence type="ECO:0000313" key="9">
    <source>
        <dbReference type="EnsemblMetazoa" id="CapteP79139"/>
    </source>
</evidence>
<keyword evidence="10" id="KW-1185">Reference proteome</keyword>